<dbReference type="EMBL" id="JBBCAQ010000036">
    <property type="protein sequence ID" value="KAK7576187.1"/>
    <property type="molecule type" value="Genomic_DNA"/>
</dbReference>
<evidence type="ECO:0000313" key="2">
    <source>
        <dbReference type="Proteomes" id="UP001367676"/>
    </source>
</evidence>
<evidence type="ECO:0000313" key="1">
    <source>
        <dbReference type="EMBL" id="KAK7576187.1"/>
    </source>
</evidence>
<proteinExistence type="predicted"/>
<comment type="caution">
    <text evidence="1">The sequence shown here is derived from an EMBL/GenBank/DDBJ whole genome shotgun (WGS) entry which is preliminary data.</text>
</comment>
<protein>
    <submittedName>
        <fullName evidence="1">Uncharacterized protein</fullName>
    </submittedName>
</protein>
<gene>
    <name evidence="1" type="ORF">V9T40_012473</name>
</gene>
<accession>A0AAN9T798</accession>
<dbReference type="AlphaFoldDB" id="A0AAN9T798"/>
<reference evidence="1 2" key="1">
    <citation type="submission" date="2024-03" db="EMBL/GenBank/DDBJ databases">
        <title>Adaptation during the transition from Ophiocordyceps entomopathogen to insect associate is accompanied by gene loss and intensified selection.</title>
        <authorList>
            <person name="Ward C.M."/>
            <person name="Onetto C.A."/>
            <person name="Borneman A.R."/>
        </authorList>
    </citation>
    <scope>NUCLEOTIDE SEQUENCE [LARGE SCALE GENOMIC DNA]</scope>
    <source>
        <strain evidence="1">AWRI1</strain>
        <tissue evidence="1">Single Adult Female</tissue>
    </source>
</reference>
<dbReference type="Proteomes" id="UP001367676">
    <property type="component" value="Unassembled WGS sequence"/>
</dbReference>
<sequence length="207" mass="23528">MASETNFSKTRAYYKNKITIFRSVTVSSGMSHLNSKNWNIHLAFKLIVKEYLIDSSICDDDLEDYLFADSDKVTILTDYPDTTTHEANIFESIKPGLFSKMKDMITGWMSSNPSEGDSPEIKFIQGTYSCKDGSCSRVPEDKSINYAKIKEESVKITQPGENDLTRSGAGDVIYIEPQEILKNINPKDMIDVLEKGYQEKLRKKQHN</sequence>
<keyword evidence="2" id="KW-1185">Reference proteome</keyword>
<name>A0AAN9T798_9HEMI</name>
<organism evidence="1 2">
    <name type="scientific">Parthenolecanium corni</name>
    <dbReference type="NCBI Taxonomy" id="536013"/>
    <lineage>
        <taxon>Eukaryota</taxon>
        <taxon>Metazoa</taxon>
        <taxon>Ecdysozoa</taxon>
        <taxon>Arthropoda</taxon>
        <taxon>Hexapoda</taxon>
        <taxon>Insecta</taxon>
        <taxon>Pterygota</taxon>
        <taxon>Neoptera</taxon>
        <taxon>Paraneoptera</taxon>
        <taxon>Hemiptera</taxon>
        <taxon>Sternorrhyncha</taxon>
        <taxon>Coccoidea</taxon>
        <taxon>Coccidae</taxon>
        <taxon>Parthenolecanium</taxon>
    </lineage>
</organism>